<evidence type="ECO:0000313" key="1">
    <source>
        <dbReference type="EMBL" id="KAI4826200.1"/>
    </source>
</evidence>
<accession>A0ACB9XGT4</accession>
<comment type="caution">
    <text evidence="1">The sequence shown here is derived from an EMBL/GenBank/DDBJ whole genome shotgun (WGS) entry which is preliminary data.</text>
</comment>
<organism evidence="1 2">
    <name type="scientific">Chaenocephalus aceratus</name>
    <name type="common">Blackfin icefish</name>
    <name type="synonym">Chaenichthys aceratus</name>
    <dbReference type="NCBI Taxonomy" id="36190"/>
    <lineage>
        <taxon>Eukaryota</taxon>
        <taxon>Metazoa</taxon>
        <taxon>Chordata</taxon>
        <taxon>Craniata</taxon>
        <taxon>Vertebrata</taxon>
        <taxon>Euteleostomi</taxon>
        <taxon>Actinopterygii</taxon>
        <taxon>Neopterygii</taxon>
        <taxon>Teleostei</taxon>
        <taxon>Neoteleostei</taxon>
        <taxon>Acanthomorphata</taxon>
        <taxon>Eupercaria</taxon>
        <taxon>Perciformes</taxon>
        <taxon>Notothenioidei</taxon>
        <taxon>Channichthyidae</taxon>
        <taxon>Chaenocephalus</taxon>
    </lineage>
</organism>
<protein>
    <submittedName>
        <fullName evidence="1">Uncharacterized protein</fullName>
    </submittedName>
</protein>
<dbReference type="Proteomes" id="UP001057452">
    <property type="component" value="Chromosome 6"/>
</dbReference>
<feature type="non-terminal residue" evidence="1">
    <location>
        <position position="1"/>
    </location>
</feature>
<dbReference type="EMBL" id="CM043790">
    <property type="protein sequence ID" value="KAI4826200.1"/>
    <property type="molecule type" value="Genomic_DNA"/>
</dbReference>
<proteinExistence type="predicted"/>
<keyword evidence="2" id="KW-1185">Reference proteome</keyword>
<reference evidence="1" key="1">
    <citation type="submission" date="2022-05" db="EMBL/GenBank/DDBJ databases">
        <title>Chromosome-level genome of Chaenocephalus aceratus.</title>
        <authorList>
            <person name="Park H."/>
        </authorList>
    </citation>
    <scope>NUCLEOTIDE SEQUENCE</scope>
    <source>
        <strain evidence="1">KU_202001</strain>
    </source>
</reference>
<evidence type="ECO:0000313" key="2">
    <source>
        <dbReference type="Proteomes" id="UP001057452"/>
    </source>
</evidence>
<gene>
    <name evidence="1" type="ORF">KUCAC02_021841</name>
</gene>
<name>A0ACB9XGT4_CHAAC</name>
<sequence>AGLGTDSAPSPNVSLSPYTWSEISTSAALGSFPMEPGAERILTRVQSLFLGEEDVRPGVRLASALSDKPFTRGALEAHYSVHQQKQVTSSPN</sequence>